<organism evidence="1 2">
    <name type="scientific">Mycobacteroides abscessus 1948</name>
    <dbReference type="NCBI Taxonomy" id="1299323"/>
    <lineage>
        <taxon>Bacteria</taxon>
        <taxon>Bacillati</taxon>
        <taxon>Actinomycetota</taxon>
        <taxon>Actinomycetes</taxon>
        <taxon>Mycobacteriales</taxon>
        <taxon>Mycobacteriaceae</taxon>
        <taxon>Mycobacteroides</taxon>
        <taxon>Mycobacteroides abscessus</taxon>
    </lineage>
</organism>
<accession>A0A829QDJ2</accession>
<gene>
    <name evidence="1" type="ORF">I542_0387</name>
</gene>
<dbReference type="Proteomes" id="UP000021210">
    <property type="component" value="Unassembled WGS sequence"/>
</dbReference>
<comment type="caution">
    <text evidence="1">The sequence shown here is derived from an EMBL/GenBank/DDBJ whole genome shotgun (WGS) entry which is preliminary data.</text>
</comment>
<name>A0A829QDJ2_9MYCO</name>
<evidence type="ECO:0000313" key="2">
    <source>
        <dbReference type="Proteomes" id="UP000021210"/>
    </source>
</evidence>
<reference evidence="1 2" key="1">
    <citation type="submission" date="2013-12" db="EMBL/GenBank/DDBJ databases">
        <authorList>
            <person name="Zelazny A."/>
            <person name="Olivier K."/>
            <person name="Holland S."/>
            <person name="Lenaerts A."/>
            <person name="Ordway D."/>
            <person name="DeGroote M.A."/>
            <person name="Parker T."/>
            <person name="Sizemore C."/>
            <person name="Tallon L.J."/>
            <person name="Sadzewicz L.K."/>
            <person name="Sengamalay N."/>
            <person name="Fraser C.M."/>
            <person name="Hine E."/>
            <person name="Shefchek K.A."/>
            <person name="Das S.P."/>
            <person name="Tettelin H."/>
        </authorList>
    </citation>
    <scope>NUCLEOTIDE SEQUENCE [LARGE SCALE GENOMIC DNA]</scope>
    <source>
        <strain evidence="1 2">1948</strain>
    </source>
</reference>
<proteinExistence type="predicted"/>
<dbReference type="EMBL" id="JAOH01000002">
    <property type="protein sequence ID" value="EUA60256.1"/>
    <property type="molecule type" value="Genomic_DNA"/>
</dbReference>
<dbReference type="AlphaFoldDB" id="A0A829QDJ2"/>
<protein>
    <submittedName>
        <fullName evidence="1">Uncharacterized protein</fullName>
    </submittedName>
</protein>
<sequence length="49" mass="5271">MSLVLELCDRHKDEALSIATEAVTERRFCYSCGVAALSSSDVVGPVMPL</sequence>
<evidence type="ECO:0000313" key="1">
    <source>
        <dbReference type="EMBL" id="EUA60256.1"/>
    </source>
</evidence>